<feature type="compositionally biased region" description="Low complexity" evidence="3">
    <location>
        <begin position="600"/>
        <end position="610"/>
    </location>
</feature>
<dbReference type="Pfam" id="PF00752">
    <property type="entry name" value="XPG_N"/>
    <property type="match status" value="1"/>
</dbReference>
<dbReference type="SMART" id="SM00484">
    <property type="entry name" value="XPGI"/>
    <property type="match status" value="1"/>
</dbReference>
<dbReference type="Gene3D" id="3.40.50.1010">
    <property type="entry name" value="5'-nuclease"/>
    <property type="match status" value="2"/>
</dbReference>
<feature type="compositionally biased region" description="Low complexity" evidence="3">
    <location>
        <begin position="888"/>
        <end position="911"/>
    </location>
</feature>
<dbReference type="Proteomes" id="UP000292702">
    <property type="component" value="Unassembled WGS sequence"/>
</dbReference>
<evidence type="ECO:0000313" key="7">
    <source>
        <dbReference type="Proteomes" id="UP000292702"/>
    </source>
</evidence>
<dbReference type="AlphaFoldDB" id="A0A4R0RMV7"/>
<dbReference type="Pfam" id="PF00867">
    <property type="entry name" value="XPG_I"/>
    <property type="match status" value="1"/>
</dbReference>
<evidence type="ECO:0000259" key="5">
    <source>
        <dbReference type="SMART" id="SM00485"/>
    </source>
</evidence>
<feature type="compositionally biased region" description="Low complexity" evidence="3">
    <location>
        <begin position="569"/>
        <end position="578"/>
    </location>
</feature>
<dbReference type="CDD" id="cd09906">
    <property type="entry name" value="H3TH_YEN1"/>
    <property type="match status" value="1"/>
</dbReference>
<dbReference type="EMBL" id="RWJN01000030">
    <property type="protein sequence ID" value="TCD69961.1"/>
    <property type="molecule type" value="Genomic_DNA"/>
</dbReference>
<dbReference type="GO" id="GO:0006281">
    <property type="term" value="P:DNA repair"/>
    <property type="evidence" value="ECO:0007669"/>
    <property type="project" value="UniProtKB-ARBA"/>
</dbReference>
<accession>A0A4R0RMV7</accession>
<dbReference type="GO" id="GO:0017108">
    <property type="term" value="F:5'-flap endonuclease activity"/>
    <property type="evidence" value="ECO:0007669"/>
    <property type="project" value="TreeGrafter"/>
</dbReference>
<dbReference type="GO" id="GO:0008821">
    <property type="term" value="F:crossover junction DNA endonuclease activity"/>
    <property type="evidence" value="ECO:0007669"/>
    <property type="project" value="InterPro"/>
</dbReference>
<dbReference type="SUPFAM" id="SSF88723">
    <property type="entry name" value="PIN domain-like"/>
    <property type="match status" value="1"/>
</dbReference>
<dbReference type="PANTHER" id="PTHR11081:SF75">
    <property type="entry name" value="ENDONUCLEASE, PUTATIVE (AFU_ORTHOLOGUE AFUA_3G13260)-RELATED"/>
    <property type="match status" value="1"/>
</dbReference>
<dbReference type="InterPro" id="IPR036279">
    <property type="entry name" value="5-3_exonuclease_C_sf"/>
</dbReference>
<feature type="compositionally biased region" description="Basic residues" evidence="3">
    <location>
        <begin position="519"/>
        <end position="528"/>
    </location>
</feature>
<organism evidence="6 7">
    <name type="scientific">Steccherinum ochraceum</name>
    <dbReference type="NCBI Taxonomy" id="92696"/>
    <lineage>
        <taxon>Eukaryota</taxon>
        <taxon>Fungi</taxon>
        <taxon>Dikarya</taxon>
        <taxon>Basidiomycota</taxon>
        <taxon>Agaricomycotina</taxon>
        <taxon>Agaricomycetes</taxon>
        <taxon>Polyporales</taxon>
        <taxon>Steccherinaceae</taxon>
        <taxon>Steccherinum</taxon>
    </lineage>
</organism>
<dbReference type="InterPro" id="IPR006085">
    <property type="entry name" value="XPG_DNA_repair_N"/>
</dbReference>
<dbReference type="InterPro" id="IPR037316">
    <property type="entry name" value="Yen1_H3TH"/>
</dbReference>
<feature type="compositionally biased region" description="Pro residues" evidence="3">
    <location>
        <begin position="579"/>
        <end position="599"/>
    </location>
</feature>
<dbReference type="SUPFAM" id="SSF47807">
    <property type="entry name" value="5' to 3' exonuclease, C-terminal subdomain"/>
    <property type="match status" value="1"/>
</dbReference>
<feature type="region of interest" description="Disordered" evidence="3">
    <location>
        <begin position="512"/>
        <end position="619"/>
    </location>
</feature>
<evidence type="ECO:0000313" key="6">
    <source>
        <dbReference type="EMBL" id="TCD69961.1"/>
    </source>
</evidence>
<dbReference type="InterPro" id="IPR006084">
    <property type="entry name" value="XPG/Rad2"/>
</dbReference>
<feature type="domain" description="XPG N-terminal" evidence="5">
    <location>
        <begin position="1"/>
        <end position="113"/>
    </location>
</feature>
<feature type="compositionally biased region" description="Low complexity" evidence="3">
    <location>
        <begin position="696"/>
        <end position="708"/>
    </location>
</feature>
<proteinExistence type="predicted"/>
<reference evidence="6 7" key="1">
    <citation type="submission" date="2018-11" db="EMBL/GenBank/DDBJ databases">
        <title>Genome assembly of Steccherinum ochraceum LE-BIN_3174, the white-rot fungus of the Steccherinaceae family (The Residual Polyporoid clade, Polyporales, Basidiomycota).</title>
        <authorList>
            <person name="Fedorova T.V."/>
            <person name="Glazunova O.A."/>
            <person name="Landesman E.O."/>
            <person name="Moiseenko K.V."/>
            <person name="Psurtseva N.V."/>
            <person name="Savinova O.S."/>
            <person name="Shakhova N.V."/>
            <person name="Tyazhelova T.V."/>
            <person name="Vasina D.V."/>
        </authorList>
    </citation>
    <scope>NUCLEOTIDE SEQUENCE [LARGE SCALE GENOMIC DNA]</scope>
    <source>
        <strain evidence="6 7">LE-BIN_3174</strain>
    </source>
</reference>
<name>A0A4R0RMV7_9APHY</name>
<keyword evidence="2" id="KW-0378">Hydrolase</keyword>
<evidence type="ECO:0008006" key="8">
    <source>
        <dbReference type="Google" id="ProtNLM"/>
    </source>
</evidence>
<dbReference type="OrthoDB" id="2959108at2759"/>
<feature type="compositionally biased region" description="Pro residues" evidence="3">
    <location>
        <begin position="681"/>
        <end position="692"/>
    </location>
</feature>
<dbReference type="STRING" id="92696.A0A4R0RMV7"/>
<comment type="caution">
    <text evidence="6">The sequence shown here is derived from an EMBL/GenBank/DDBJ whole genome shotgun (WGS) entry which is preliminary data.</text>
</comment>
<evidence type="ECO:0000256" key="1">
    <source>
        <dbReference type="ARBA" id="ARBA00022722"/>
    </source>
</evidence>
<dbReference type="PANTHER" id="PTHR11081">
    <property type="entry name" value="FLAP ENDONUCLEASE FAMILY MEMBER"/>
    <property type="match status" value="1"/>
</dbReference>
<feature type="compositionally biased region" description="Acidic residues" evidence="3">
    <location>
        <begin position="920"/>
        <end position="929"/>
    </location>
</feature>
<keyword evidence="7" id="KW-1185">Reference proteome</keyword>
<evidence type="ECO:0000256" key="2">
    <source>
        <dbReference type="ARBA" id="ARBA00022801"/>
    </source>
</evidence>
<feature type="compositionally biased region" description="Basic residues" evidence="3">
    <location>
        <begin position="709"/>
        <end position="721"/>
    </location>
</feature>
<dbReference type="Pfam" id="PF18380">
    <property type="entry name" value="GEN1_C"/>
    <property type="match status" value="1"/>
</dbReference>
<feature type="region of interest" description="Disordered" evidence="3">
    <location>
        <begin position="657"/>
        <end position="929"/>
    </location>
</feature>
<protein>
    <recommendedName>
        <fullName evidence="8">XPG-I domain-containing protein</fullName>
    </recommendedName>
</protein>
<evidence type="ECO:0000256" key="3">
    <source>
        <dbReference type="SAM" id="MobiDB-lite"/>
    </source>
</evidence>
<dbReference type="InterPro" id="IPR041177">
    <property type="entry name" value="GEN1_C"/>
</dbReference>
<keyword evidence="1" id="KW-0540">Nuclease</keyword>
<feature type="compositionally biased region" description="Basic residues" evidence="3">
    <location>
        <begin position="763"/>
        <end position="777"/>
    </location>
</feature>
<feature type="compositionally biased region" description="Low complexity" evidence="3">
    <location>
        <begin position="531"/>
        <end position="540"/>
    </location>
</feature>
<feature type="region of interest" description="Disordered" evidence="3">
    <location>
        <begin position="411"/>
        <end position="431"/>
    </location>
</feature>
<feature type="region of interest" description="Disordered" evidence="3">
    <location>
        <begin position="466"/>
        <end position="491"/>
    </location>
</feature>
<dbReference type="CDD" id="cd09870">
    <property type="entry name" value="PIN_YEN1"/>
    <property type="match status" value="1"/>
</dbReference>
<sequence length="929" mass="101008">MGIQGLWDLIRPAGKSRSLTNIAVVDGFEDNKSGKRGFRLGIDASIWYQHAQGSQGGVNPEERLLFFRLCGLAKQPILPLFVFDGRERPRVKRGSKLGKTGSHKLNKKMKEMLDCFGMEWREARGEAEAELAFLNKEGYIDAILTDDVDAFAFGAKMVINNSGAKLSGNRSNPALNADGKESDEHNMVYDARTLREHPNIGLTRGGIILFALLSGGDYDGGGAKGFGPNTAQALARAGFGDQLLEAAEHSQGQELQAYLAQWRENVNDELKTNSTGLLGRRSTLSLPPDFPNVEVLREMRDKGTLSISRMASFCENHFDEWGNRTRIIHRFRTLVWEGAVIQLLRRAAIEADRKERARLERETGELVHEIRVPLVPSPEDAVGTHFDFLKRTLDSAPPDPFDRISAAFVNQGPGRAGAGSSSQRATHDTNPLMMKITKTREHVSTDHILEYRVQIDPTHLVKLANSGISGKFPEPATKPQRKTQEPAPSDPLLLWVPASMMRQVHPGMVQAYETSQSAKKSKKGKGKQRATADASESDAPPSSPVKRPRPKPRPRLPDNAPGEASGSQAPRPAGVVPRPVIPLPPTFELPPVSAPPPASVPRRPSVPQVPGDLSEEDQFSLPLRPSGFMITFPDPDDPDQVVWADVDIPEMPVVPVPVSSQSRVHQDHPRSSALPLFLPSSPSPEPIPPAPLPNRQASVSAPVASQASKGKRAAARPKRPRARADDDDDGLDAYASEDAREPTDFERMMDRILGFGGASAPKQPKRAKVATQRKRARPSLDLDDTGQQQNPRSSPKRRKSTATSSAAAYERAPSNNAAASTSRVRLPSPPPSLSLQPFPFVPPLNDPSDRSVRNASVRRALPLSARDMGVISISDDDDDAFPSRIGGSSKSSSRAAAAASSSRRAPMPASSQQSRLSTGFDDDVIEISD</sequence>
<feature type="compositionally biased region" description="Basic and acidic residues" evidence="3">
    <location>
        <begin position="737"/>
        <end position="750"/>
    </location>
</feature>
<evidence type="ECO:0000259" key="4">
    <source>
        <dbReference type="SMART" id="SM00484"/>
    </source>
</evidence>
<dbReference type="PRINTS" id="PR00853">
    <property type="entry name" value="XPGRADSUPER"/>
</dbReference>
<gene>
    <name evidence="6" type="ORF">EIP91_005550</name>
</gene>
<dbReference type="SMART" id="SM00485">
    <property type="entry name" value="XPGN"/>
    <property type="match status" value="1"/>
</dbReference>
<dbReference type="InterPro" id="IPR029060">
    <property type="entry name" value="PIN-like_dom_sf"/>
</dbReference>
<feature type="compositionally biased region" description="Low complexity" evidence="3">
    <location>
        <begin position="671"/>
        <end position="680"/>
    </location>
</feature>
<dbReference type="InterPro" id="IPR006086">
    <property type="entry name" value="XPG-I_dom"/>
</dbReference>
<feature type="domain" description="XPG-I" evidence="4">
    <location>
        <begin position="114"/>
        <end position="196"/>
    </location>
</feature>